<feature type="compositionally biased region" description="Basic and acidic residues" evidence="1">
    <location>
        <begin position="348"/>
        <end position="360"/>
    </location>
</feature>
<keyword evidence="2" id="KW-0472">Membrane</keyword>
<feature type="region of interest" description="Disordered" evidence="1">
    <location>
        <begin position="222"/>
        <end position="394"/>
    </location>
</feature>
<name>A0A8K0LAU6_9PEZI</name>
<feature type="compositionally biased region" description="Low complexity" evidence="1">
    <location>
        <begin position="227"/>
        <end position="243"/>
    </location>
</feature>
<dbReference type="EMBL" id="JAESVG020000001">
    <property type="protein sequence ID" value="KAG8632097.1"/>
    <property type="molecule type" value="Genomic_DNA"/>
</dbReference>
<evidence type="ECO:0000313" key="4">
    <source>
        <dbReference type="Proteomes" id="UP000809789"/>
    </source>
</evidence>
<evidence type="ECO:0000256" key="2">
    <source>
        <dbReference type="SAM" id="Phobius"/>
    </source>
</evidence>
<comment type="caution">
    <text evidence="3">The sequence shown here is derived from an EMBL/GenBank/DDBJ whole genome shotgun (WGS) entry which is preliminary data.</text>
</comment>
<feature type="compositionally biased region" description="Polar residues" evidence="1">
    <location>
        <begin position="152"/>
        <end position="169"/>
    </location>
</feature>
<reference evidence="3" key="1">
    <citation type="submission" date="2021-07" db="EMBL/GenBank/DDBJ databases">
        <title>Elsinoe batatas strain:CRI-CJ2 Genome sequencing and assembly.</title>
        <authorList>
            <person name="Huang L."/>
        </authorList>
    </citation>
    <scope>NUCLEOTIDE SEQUENCE</scope>
    <source>
        <strain evidence="3">CRI-CJ2</strain>
    </source>
</reference>
<feature type="compositionally biased region" description="Basic and acidic residues" evidence="1">
    <location>
        <begin position="300"/>
        <end position="319"/>
    </location>
</feature>
<feature type="region of interest" description="Disordered" evidence="1">
    <location>
        <begin position="141"/>
        <end position="199"/>
    </location>
</feature>
<organism evidence="3 4">
    <name type="scientific">Elsinoe batatas</name>
    <dbReference type="NCBI Taxonomy" id="2601811"/>
    <lineage>
        <taxon>Eukaryota</taxon>
        <taxon>Fungi</taxon>
        <taxon>Dikarya</taxon>
        <taxon>Ascomycota</taxon>
        <taxon>Pezizomycotina</taxon>
        <taxon>Dothideomycetes</taxon>
        <taxon>Dothideomycetidae</taxon>
        <taxon>Myriangiales</taxon>
        <taxon>Elsinoaceae</taxon>
        <taxon>Elsinoe</taxon>
    </lineage>
</organism>
<protein>
    <submittedName>
        <fullName evidence="3">Uncharacterized protein</fullName>
    </submittedName>
</protein>
<feature type="compositionally biased region" description="Polar residues" evidence="1">
    <location>
        <begin position="183"/>
        <end position="199"/>
    </location>
</feature>
<proteinExistence type="predicted"/>
<keyword evidence="4" id="KW-1185">Reference proteome</keyword>
<feature type="compositionally biased region" description="Basic residues" evidence="1">
    <location>
        <begin position="375"/>
        <end position="389"/>
    </location>
</feature>
<dbReference type="AlphaFoldDB" id="A0A8K0LAU6"/>
<sequence>MKSPEAPEDDLPTVALSSLIHPAPTTRAASIPIASVTAAPISSPSTPPSASPSMSPDNVKLIIASSVVGGLVLISFLVYVGLRLFRGDDIAHVLKLRRRPADIHLDDDEAPPPITFGEGAFIHCTQRYSVRSYRYPSRLSMLSTKSRREASRSPNTLKSPTSPYKQYSEQYLVRPPSAKRPSASRNNTDPLPQVPTTPDSVKVMTSFLFNASSDTALAKPEMAQLRTGSSGSSSPMTPTTPHGAPEVVGPPTSNAHRRLTITERPITPHGEPKRKSSCFTEEDKERWSWTNSEAPPTPKYKLERAPSTDPSDPRVVMERIDEDGADLARTKSSTARPKSSHDKRKSVRDKDREKELERNLKSAMRSSEVPVEGRKGRRLSKAAHQHTHARVPSLTQIIRNLSANEQKGDEEVMLKDRKPSA</sequence>
<keyword evidence="2" id="KW-1133">Transmembrane helix</keyword>
<gene>
    <name evidence="3" type="ORF">KVT40_001237</name>
</gene>
<feature type="transmembrane region" description="Helical" evidence="2">
    <location>
        <begin position="61"/>
        <end position="82"/>
    </location>
</feature>
<accession>A0A8K0LAU6</accession>
<dbReference type="Proteomes" id="UP000809789">
    <property type="component" value="Unassembled WGS sequence"/>
</dbReference>
<dbReference type="OrthoDB" id="5411141at2759"/>
<feature type="compositionally biased region" description="Basic and acidic residues" evidence="1">
    <location>
        <begin position="406"/>
        <end position="421"/>
    </location>
</feature>
<evidence type="ECO:0000256" key="1">
    <source>
        <dbReference type="SAM" id="MobiDB-lite"/>
    </source>
</evidence>
<evidence type="ECO:0000313" key="3">
    <source>
        <dbReference type="EMBL" id="KAG8632097.1"/>
    </source>
</evidence>
<keyword evidence="2" id="KW-0812">Transmembrane</keyword>
<feature type="region of interest" description="Disordered" evidence="1">
    <location>
        <begin position="402"/>
        <end position="421"/>
    </location>
</feature>